<evidence type="ECO:0000256" key="4">
    <source>
        <dbReference type="ARBA" id="ARBA00022741"/>
    </source>
</evidence>
<sequence length="179" mass="19595">MKIYTRTGDDGTTGLFGGPRVPKNDQRIAAYGTIDELNSLIGLARSLEVSAEIDAGLARIQHELFAVGAELATPEPESHHTDFLTDHQVGRLELEIDRFDTSLPELKNFILPGGGQAGATLHVARCVCRRAERQLVTLGETAPVRAALMQYVNRLSDLLFVLARATNASNDCLEQPWEK</sequence>
<dbReference type="EC" id="2.5.1.17" evidence="6"/>
<comment type="pathway">
    <text evidence="6">Cofactor biosynthesis; adenosylcobalamin biosynthesis; adenosylcobalamin from cob(II)yrinate a,c-diamide: step 2/7.</text>
</comment>
<keyword evidence="9" id="KW-1185">Reference proteome</keyword>
<dbReference type="SUPFAM" id="SSF89028">
    <property type="entry name" value="Cobalamin adenosyltransferase-like"/>
    <property type="match status" value="1"/>
</dbReference>
<feature type="domain" description="Cobalamin adenosyltransferase-like" evidence="7">
    <location>
        <begin position="3"/>
        <end position="165"/>
    </location>
</feature>
<gene>
    <name evidence="8" type="primary">yvqK</name>
    <name evidence="8" type="ORF">HG15A2_36550</name>
</gene>
<evidence type="ECO:0000259" key="7">
    <source>
        <dbReference type="Pfam" id="PF01923"/>
    </source>
</evidence>
<evidence type="ECO:0000256" key="2">
    <source>
        <dbReference type="ARBA" id="ARBA00011233"/>
    </source>
</evidence>
<proteinExistence type="inferred from homology"/>
<keyword evidence="5 6" id="KW-0067">ATP-binding</keyword>
<dbReference type="GO" id="GO:0009236">
    <property type="term" value="P:cobalamin biosynthetic process"/>
    <property type="evidence" value="ECO:0007669"/>
    <property type="project" value="UniProtKB-UniRule"/>
</dbReference>
<dbReference type="RefSeq" id="WP_145061740.1">
    <property type="nucleotide sequence ID" value="NZ_CP036263.1"/>
</dbReference>
<reference evidence="8 9" key="1">
    <citation type="submission" date="2019-02" db="EMBL/GenBank/DDBJ databases">
        <title>Deep-cultivation of Planctomycetes and their phenomic and genomic characterization uncovers novel biology.</title>
        <authorList>
            <person name="Wiegand S."/>
            <person name="Jogler M."/>
            <person name="Boedeker C."/>
            <person name="Pinto D."/>
            <person name="Vollmers J."/>
            <person name="Rivas-Marin E."/>
            <person name="Kohn T."/>
            <person name="Peeters S.H."/>
            <person name="Heuer A."/>
            <person name="Rast P."/>
            <person name="Oberbeckmann S."/>
            <person name="Bunk B."/>
            <person name="Jeske O."/>
            <person name="Meyerdierks A."/>
            <person name="Storesund J.E."/>
            <person name="Kallscheuer N."/>
            <person name="Luecker S."/>
            <person name="Lage O.M."/>
            <person name="Pohl T."/>
            <person name="Merkel B.J."/>
            <person name="Hornburger P."/>
            <person name="Mueller R.-W."/>
            <person name="Bruemmer F."/>
            <person name="Labrenz M."/>
            <person name="Spormann A.M."/>
            <person name="Op den Camp H."/>
            <person name="Overmann J."/>
            <person name="Amann R."/>
            <person name="Jetten M.S.M."/>
            <person name="Mascher T."/>
            <person name="Medema M.H."/>
            <person name="Devos D.P."/>
            <person name="Kaster A.-K."/>
            <person name="Ovreas L."/>
            <person name="Rohde M."/>
            <person name="Galperin M.Y."/>
            <person name="Jogler C."/>
        </authorList>
    </citation>
    <scope>NUCLEOTIDE SEQUENCE [LARGE SCALE GENOMIC DNA]</scope>
    <source>
        <strain evidence="8 9">HG15A2</strain>
    </source>
</reference>
<dbReference type="InterPro" id="IPR016030">
    <property type="entry name" value="CblAdoTrfase-like"/>
</dbReference>
<comment type="similarity">
    <text evidence="1 6">Belongs to the Cob(I)alamin adenosyltransferase family.</text>
</comment>
<evidence type="ECO:0000256" key="1">
    <source>
        <dbReference type="ARBA" id="ARBA00007487"/>
    </source>
</evidence>
<dbReference type="OrthoDB" id="9778896at2"/>
<dbReference type="GO" id="GO:0005524">
    <property type="term" value="F:ATP binding"/>
    <property type="evidence" value="ECO:0007669"/>
    <property type="project" value="UniProtKB-UniRule"/>
</dbReference>
<evidence type="ECO:0000256" key="3">
    <source>
        <dbReference type="ARBA" id="ARBA00022679"/>
    </source>
</evidence>
<dbReference type="Gene3D" id="1.20.1200.10">
    <property type="entry name" value="Cobalamin adenosyltransferase-like"/>
    <property type="match status" value="1"/>
</dbReference>
<dbReference type="NCBIfam" id="TIGR00636">
    <property type="entry name" value="PduO_Nterm"/>
    <property type="match status" value="1"/>
</dbReference>
<comment type="catalytic activity">
    <reaction evidence="6">
        <text>2 cob(II)alamin + reduced [electron-transfer flavoprotein] + 2 ATP = 2 adenosylcob(III)alamin + 2 triphosphate + oxidized [electron-transfer flavoprotein] + 3 H(+)</text>
        <dbReference type="Rhea" id="RHEA:28671"/>
        <dbReference type="Rhea" id="RHEA-COMP:10685"/>
        <dbReference type="Rhea" id="RHEA-COMP:10686"/>
        <dbReference type="ChEBI" id="CHEBI:15378"/>
        <dbReference type="ChEBI" id="CHEBI:16304"/>
        <dbReference type="ChEBI" id="CHEBI:18036"/>
        <dbReference type="ChEBI" id="CHEBI:18408"/>
        <dbReference type="ChEBI" id="CHEBI:30616"/>
        <dbReference type="ChEBI" id="CHEBI:57692"/>
        <dbReference type="ChEBI" id="CHEBI:58307"/>
        <dbReference type="EC" id="2.5.1.17"/>
    </reaction>
</comment>
<evidence type="ECO:0000313" key="9">
    <source>
        <dbReference type="Proteomes" id="UP000319852"/>
    </source>
</evidence>
<keyword evidence="4 6" id="KW-0547">Nucleotide-binding</keyword>
<dbReference type="Proteomes" id="UP000319852">
    <property type="component" value="Chromosome"/>
</dbReference>
<dbReference type="InterPro" id="IPR036451">
    <property type="entry name" value="CblAdoTrfase-like_sf"/>
</dbReference>
<protein>
    <recommendedName>
        <fullName evidence="6">Corrinoid adenosyltransferase</fullName>
        <ecNumber evidence="6">2.5.1.17</ecNumber>
    </recommendedName>
    <alternativeName>
        <fullName evidence="6">Cob(II)alamin adenosyltransferase</fullName>
    </alternativeName>
    <alternativeName>
        <fullName evidence="6">Cob(II)yrinic acid a,c-diamide adenosyltransferase</fullName>
    </alternativeName>
    <alternativeName>
        <fullName evidence="6">Cobinamide/cobalamin adenosyltransferase</fullName>
    </alternativeName>
</protein>
<dbReference type="AlphaFoldDB" id="A0A517MZK9"/>
<comment type="catalytic activity">
    <reaction evidence="6">
        <text>2 cob(II)yrinate a,c diamide + reduced [electron-transfer flavoprotein] + 2 ATP = 2 adenosylcob(III)yrinate a,c-diamide + 2 triphosphate + oxidized [electron-transfer flavoprotein] + 3 H(+)</text>
        <dbReference type="Rhea" id="RHEA:11528"/>
        <dbReference type="Rhea" id="RHEA-COMP:10685"/>
        <dbReference type="Rhea" id="RHEA-COMP:10686"/>
        <dbReference type="ChEBI" id="CHEBI:15378"/>
        <dbReference type="ChEBI" id="CHEBI:18036"/>
        <dbReference type="ChEBI" id="CHEBI:30616"/>
        <dbReference type="ChEBI" id="CHEBI:57692"/>
        <dbReference type="ChEBI" id="CHEBI:58307"/>
        <dbReference type="ChEBI" id="CHEBI:58503"/>
        <dbReference type="ChEBI" id="CHEBI:58537"/>
        <dbReference type="EC" id="2.5.1.17"/>
    </reaction>
</comment>
<name>A0A517MZK9_9BACT</name>
<accession>A0A517MZK9</accession>
<keyword evidence="3 6" id="KW-0808">Transferase</keyword>
<dbReference type="Pfam" id="PF01923">
    <property type="entry name" value="Cob_adeno_trans"/>
    <property type="match status" value="1"/>
</dbReference>
<dbReference type="GO" id="GO:0008817">
    <property type="term" value="F:corrinoid adenosyltransferase activity"/>
    <property type="evidence" value="ECO:0007669"/>
    <property type="project" value="UniProtKB-UniRule"/>
</dbReference>
<dbReference type="EMBL" id="CP036263">
    <property type="protein sequence ID" value="QDT00319.1"/>
    <property type="molecule type" value="Genomic_DNA"/>
</dbReference>
<dbReference type="UniPathway" id="UPA00148">
    <property type="reaction ID" value="UER00233"/>
</dbReference>
<evidence type="ECO:0000256" key="6">
    <source>
        <dbReference type="RuleBase" id="RU366026"/>
    </source>
</evidence>
<evidence type="ECO:0000313" key="8">
    <source>
        <dbReference type="EMBL" id="QDT00319.1"/>
    </source>
</evidence>
<dbReference type="PANTHER" id="PTHR12213:SF0">
    <property type="entry name" value="CORRINOID ADENOSYLTRANSFERASE MMAB"/>
    <property type="match status" value="1"/>
</dbReference>
<evidence type="ECO:0000256" key="5">
    <source>
        <dbReference type="ARBA" id="ARBA00022840"/>
    </source>
</evidence>
<dbReference type="PANTHER" id="PTHR12213">
    <property type="entry name" value="CORRINOID ADENOSYLTRANSFERASE"/>
    <property type="match status" value="1"/>
</dbReference>
<dbReference type="InterPro" id="IPR029499">
    <property type="entry name" value="PduO-typ"/>
</dbReference>
<organism evidence="8 9">
    <name type="scientific">Adhaeretor mobilis</name>
    <dbReference type="NCBI Taxonomy" id="1930276"/>
    <lineage>
        <taxon>Bacteria</taxon>
        <taxon>Pseudomonadati</taxon>
        <taxon>Planctomycetota</taxon>
        <taxon>Planctomycetia</taxon>
        <taxon>Pirellulales</taxon>
        <taxon>Lacipirellulaceae</taxon>
        <taxon>Adhaeretor</taxon>
    </lineage>
</organism>
<dbReference type="FunFam" id="1.20.1200.10:FF:000001">
    <property type="entry name" value="Cob(I)yrinic acid a,c-diamide adenosyltransferase"/>
    <property type="match status" value="1"/>
</dbReference>
<keyword evidence="6" id="KW-0169">Cobalamin biosynthesis</keyword>
<dbReference type="KEGG" id="amob:HG15A2_36550"/>
<comment type="subunit">
    <text evidence="2">Homotrimer.</text>
</comment>